<evidence type="ECO:0000256" key="4">
    <source>
        <dbReference type="ARBA" id="ARBA00023010"/>
    </source>
</evidence>
<dbReference type="GO" id="GO:0016560">
    <property type="term" value="P:protein import into peroxisome matrix, docking"/>
    <property type="evidence" value="ECO:0007669"/>
    <property type="project" value="UniProtKB-UniRule"/>
</dbReference>
<reference evidence="13" key="1">
    <citation type="submission" date="2020-11" db="EMBL/GenBank/DDBJ databases">
        <authorList>
            <person name="Tran Van P."/>
        </authorList>
    </citation>
    <scope>NUCLEOTIDE SEQUENCE</scope>
</reference>
<dbReference type="InterPro" id="IPR006785">
    <property type="entry name" value="Pex14_N"/>
</dbReference>
<evidence type="ECO:0000256" key="8">
    <source>
        <dbReference type="ARBA" id="ARBA00029691"/>
    </source>
</evidence>
<comment type="similarity">
    <text evidence="1 10">Belongs to the peroxin-14 family.</text>
</comment>
<evidence type="ECO:0000256" key="10">
    <source>
        <dbReference type="RuleBase" id="RU367032"/>
    </source>
</evidence>
<dbReference type="EMBL" id="OE179390">
    <property type="protein sequence ID" value="CAD7568682.1"/>
    <property type="molecule type" value="Genomic_DNA"/>
</dbReference>
<dbReference type="Gene3D" id="1.10.10.10">
    <property type="entry name" value="Winged helix-like DNA-binding domain superfamily/Winged helix DNA-binding domain"/>
    <property type="match status" value="1"/>
</dbReference>
<dbReference type="InterPro" id="IPR025655">
    <property type="entry name" value="PEX14"/>
</dbReference>
<comment type="subcellular location">
    <subcellularLocation>
        <location evidence="9 10">Peroxisome membrane</location>
    </subcellularLocation>
</comment>
<dbReference type="GO" id="GO:1990429">
    <property type="term" value="C:peroxisomal importomer complex"/>
    <property type="evidence" value="ECO:0007669"/>
    <property type="project" value="TreeGrafter"/>
</dbReference>
<evidence type="ECO:0000256" key="6">
    <source>
        <dbReference type="ARBA" id="ARBA00023140"/>
    </source>
</evidence>
<name>A0A7R9P3X0_TIMCA</name>
<keyword evidence="4" id="KW-0811">Translocation</keyword>
<feature type="compositionally biased region" description="Acidic residues" evidence="11">
    <location>
        <begin position="221"/>
        <end position="230"/>
    </location>
</feature>
<dbReference type="GO" id="GO:0005778">
    <property type="term" value="C:peroxisomal membrane"/>
    <property type="evidence" value="ECO:0007669"/>
    <property type="project" value="UniProtKB-SubCell"/>
</dbReference>
<sequence>MINWKPTFPPWEIQSDVNKAADFLRNPKVYKSARDHQEEFLKSKGLTDDEVQLAFQRANVLIQEDQRIQMRHPPPPTALAVQSYPNYMFPQPTRWTKLRDMGNTAALLASLAYGLYLFYKKYIQPYLFVRKKLKTAEELMLELKNIVTSSLITLREELRSVHNDLNGVQEQITHESEAVREIQGLKNDIAILKGLLLGKNQFPPLPSTAPLSLPSWQLSELEGEEKEDGADSGSGSSGTEVVAKNGGSDSSLEMIKE</sequence>
<dbReference type="PANTHER" id="PTHR23058:SF0">
    <property type="entry name" value="PEROXISOMAL MEMBRANE PROTEIN PEX14"/>
    <property type="match status" value="1"/>
</dbReference>
<dbReference type="InterPro" id="IPR036388">
    <property type="entry name" value="WH-like_DNA-bd_sf"/>
</dbReference>
<evidence type="ECO:0000256" key="3">
    <source>
        <dbReference type="ARBA" id="ARBA00022927"/>
    </source>
</evidence>
<protein>
    <recommendedName>
        <fullName evidence="7 10">Peroxisomal membrane protein PEX14</fullName>
    </recommendedName>
    <alternativeName>
        <fullName evidence="8 10">Peroxin-14</fullName>
    </alternativeName>
</protein>
<evidence type="ECO:0000256" key="5">
    <source>
        <dbReference type="ARBA" id="ARBA00023136"/>
    </source>
</evidence>
<comment type="function">
    <text evidence="10">Component of the PEX13-PEX14 docking complex, a translocon channel that specifically mediates the import of peroxisomal cargo proteins bound to PEX5 receptor. The PEX13-PEX14 docking complex forms a large import pore which can be opened to a diameter of about 9 nm. Mechanistically, PEX5 receptor along with cargo proteins associates with the PEX14 subunit of the PEX13-PEX14 docking complex in the cytosol, leading to the insertion of the receptor into the organelle membrane with the concomitant translocation of the cargo into the peroxisome matrix.</text>
</comment>
<feature type="region of interest" description="Disordered" evidence="11">
    <location>
        <begin position="216"/>
        <end position="257"/>
    </location>
</feature>
<dbReference type="PANTHER" id="PTHR23058">
    <property type="entry name" value="PEROXISOMAL MEMBRANE PROTEIN PEX14"/>
    <property type="match status" value="1"/>
</dbReference>
<gene>
    <name evidence="13" type="ORF">TCMB3V08_LOCUS1437</name>
</gene>
<keyword evidence="6 10" id="KW-0576">Peroxisome</keyword>
<feature type="compositionally biased region" description="Low complexity" evidence="11">
    <location>
        <begin position="231"/>
        <end position="240"/>
    </location>
</feature>
<keyword evidence="5 10" id="KW-0472">Membrane</keyword>
<accession>A0A7R9P3X0</accession>
<organism evidence="13">
    <name type="scientific">Timema californicum</name>
    <name type="common">California timema</name>
    <name type="synonym">Walking stick</name>
    <dbReference type="NCBI Taxonomy" id="61474"/>
    <lineage>
        <taxon>Eukaryota</taxon>
        <taxon>Metazoa</taxon>
        <taxon>Ecdysozoa</taxon>
        <taxon>Arthropoda</taxon>
        <taxon>Hexapoda</taxon>
        <taxon>Insecta</taxon>
        <taxon>Pterygota</taxon>
        <taxon>Neoptera</taxon>
        <taxon>Polyneoptera</taxon>
        <taxon>Phasmatodea</taxon>
        <taxon>Timematodea</taxon>
        <taxon>Timematoidea</taxon>
        <taxon>Timematidae</taxon>
        <taxon>Timema</taxon>
    </lineage>
</organism>
<keyword evidence="3 10" id="KW-0653">Protein transport</keyword>
<evidence type="ECO:0000256" key="11">
    <source>
        <dbReference type="SAM" id="MobiDB-lite"/>
    </source>
</evidence>
<dbReference type="AlphaFoldDB" id="A0A7R9P3X0"/>
<dbReference type="Pfam" id="PF04695">
    <property type="entry name" value="Pex14_N"/>
    <property type="match status" value="1"/>
</dbReference>
<evidence type="ECO:0000259" key="12">
    <source>
        <dbReference type="Pfam" id="PF04695"/>
    </source>
</evidence>
<feature type="domain" description="Peroxisome membrane anchor protein Pex14p N-terminal" evidence="12">
    <location>
        <begin position="15"/>
        <end position="57"/>
    </location>
</feature>
<evidence type="ECO:0000313" key="13">
    <source>
        <dbReference type="EMBL" id="CAD7568682.1"/>
    </source>
</evidence>
<evidence type="ECO:0000256" key="1">
    <source>
        <dbReference type="ARBA" id="ARBA00005443"/>
    </source>
</evidence>
<proteinExistence type="inferred from homology"/>
<dbReference type="GO" id="GO:0005102">
    <property type="term" value="F:signaling receptor binding"/>
    <property type="evidence" value="ECO:0007669"/>
    <property type="project" value="TreeGrafter"/>
</dbReference>
<evidence type="ECO:0000256" key="2">
    <source>
        <dbReference type="ARBA" id="ARBA00022448"/>
    </source>
</evidence>
<evidence type="ECO:0000256" key="9">
    <source>
        <dbReference type="ARBA" id="ARBA00046271"/>
    </source>
</evidence>
<evidence type="ECO:0000256" key="7">
    <source>
        <dbReference type="ARBA" id="ARBA00029502"/>
    </source>
</evidence>
<keyword evidence="2 10" id="KW-0813">Transport</keyword>